<dbReference type="GO" id="GO:0005886">
    <property type="term" value="C:plasma membrane"/>
    <property type="evidence" value="ECO:0007669"/>
    <property type="project" value="UniProtKB-SubCell"/>
</dbReference>
<dbReference type="AlphaFoldDB" id="A0A6G9RFH1"/>
<keyword evidence="10 12" id="KW-0472">Membrane</keyword>
<evidence type="ECO:0000256" key="5">
    <source>
        <dbReference type="ARBA" id="ARBA00022679"/>
    </source>
</evidence>
<evidence type="ECO:0000259" key="13">
    <source>
        <dbReference type="PROSITE" id="PS51098"/>
    </source>
</evidence>
<dbReference type="PROSITE" id="PS51098">
    <property type="entry name" value="PTS_EIIB_TYPE_1"/>
    <property type="match status" value="1"/>
</dbReference>
<evidence type="ECO:0000256" key="9">
    <source>
        <dbReference type="ARBA" id="ARBA00022989"/>
    </source>
</evidence>
<keyword evidence="7 12" id="KW-0812">Transmembrane</keyword>
<evidence type="ECO:0000256" key="1">
    <source>
        <dbReference type="ARBA" id="ARBA00004651"/>
    </source>
</evidence>
<keyword evidence="9 12" id="KW-1133">Transmembrane helix</keyword>
<comment type="subcellular location">
    <subcellularLocation>
        <location evidence="1">Cell membrane</location>
        <topology evidence="1">Multi-pass membrane protein</topology>
    </subcellularLocation>
</comment>
<feature type="transmembrane region" description="Helical" evidence="12">
    <location>
        <begin position="289"/>
        <end position="314"/>
    </location>
</feature>
<evidence type="ECO:0000256" key="7">
    <source>
        <dbReference type="ARBA" id="ARBA00022692"/>
    </source>
</evidence>
<dbReference type="Pfam" id="PF02378">
    <property type="entry name" value="PTS_EIIC"/>
    <property type="match status" value="1"/>
</dbReference>
<dbReference type="InterPro" id="IPR001996">
    <property type="entry name" value="PTS_IIB_1"/>
</dbReference>
<evidence type="ECO:0000256" key="12">
    <source>
        <dbReference type="SAM" id="Phobius"/>
    </source>
</evidence>
<keyword evidence="5" id="KW-0808">Transferase</keyword>
<accession>A0A6G9RFH1</accession>
<feature type="transmembrane region" description="Helical" evidence="12">
    <location>
        <begin position="402"/>
        <end position="421"/>
    </location>
</feature>
<dbReference type="InterPro" id="IPR013013">
    <property type="entry name" value="PTS_EIIC_1"/>
</dbReference>
<evidence type="ECO:0000256" key="8">
    <source>
        <dbReference type="ARBA" id="ARBA00022777"/>
    </source>
</evidence>
<name>A0A6G9RFH1_9ENTR</name>
<evidence type="ECO:0000313" key="16">
    <source>
        <dbReference type="Proteomes" id="UP000503580"/>
    </source>
</evidence>
<evidence type="ECO:0000256" key="11">
    <source>
        <dbReference type="PROSITE-ProRule" id="PRU00421"/>
    </source>
</evidence>
<reference evidence="15 16" key="1">
    <citation type="submission" date="2020-02" db="EMBL/GenBank/DDBJ databases">
        <title>Whole genome PO2S7.</title>
        <authorList>
            <person name="Singha K.M."/>
        </authorList>
    </citation>
    <scope>NUCLEOTIDE SEQUENCE [LARGE SCALE GENOMIC DNA]</scope>
    <source>
        <strain evidence="15 16">PO2S7</strain>
    </source>
</reference>
<feature type="transmembrane region" description="Helical" evidence="12">
    <location>
        <begin position="149"/>
        <end position="170"/>
    </location>
</feature>
<keyword evidence="3" id="KW-1003">Cell membrane</keyword>
<gene>
    <name evidence="15" type="ORF">GY169_01470</name>
</gene>
<evidence type="ECO:0000313" key="15">
    <source>
        <dbReference type="EMBL" id="QIR25542.1"/>
    </source>
</evidence>
<dbReference type="InterPro" id="IPR018113">
    <property type="entry name" value="PTrfase_EIIB_Cys"/>
</dbReference>
<evidence type="ECO:0000256" key="2">
    <source>
        <dbReference type="ARBA" id="ARBA00022448"/>
    </source>
</evidence>
<dbReference type="GO" id="GO:0008982">
    <property type="term" value="F:protein-N(PI)-phosphohistidine-sugar phosphotransferase activity"/>
    <property type="evidence" value="ECO:0007669"/>
    <property type="project" value="InterPro"/>
</dbReference>
<dbReference type="RefSeq" id="WP_167574843.1">
    <property type="nucleotide sequence ID" value="NZ_CP050321.1"/>
</dbReference>
<proteinExistence type="predicted"/>
<evidence type="ECO:0000256" key="3">
    <source>
        <dbReference type="ARBA" id="ARBA00022475"/>
    </source>
</evidence>
<evidence type="ECO:0000259" key="14">
    <source>
        <dbReference type="PROSITE" id="PS51103"/>
    </source>
</evidence>
<dbReference type="Gene3D" id="3.30.1360.60">
    <property type="entry name" value="Glucose permease domain IIB"/>
    <property type="match status" value="1"/>
</dbReference>
<feature type="transmembrane region" description="Helical" evidence="12">
    <location>
        <begin position="190"/>
        <end position="212"/>
    </location>
</feature>
<feature type="transmembrane region" description="Helical" evidence="12">
    <location>
        <begin position="89"/>
        <end position="110"/>
    </location>
</feature>
<keyword evidence="4" id="KW-0762">Sugar transport</keyword>
<sequence>MKEKLQTYGKAMLVPISLVAIGGLLLGVGGALTSEVTINSLGGHWDSWSHSFFFKFFSVIKGLGDVIFKNLGILYAVGVAFSLSRKENGWAAFSAMVAYISMLTTISILLKNHGLSVDNTTISSFVSQGQSTIQATKSAALFTTELGYFTYRTGVFGGLAVGFSIAAVHARFYNTKLPVILSFFSGTRTVPILSLLAGGALGIFFFFCWPFVGHVLGNFAGFVHDSGLIGTFVYRFVNEILIPFGMHPLLSLPIRWTELGGSTVVDGVIVSGTSAIQMAQLASSEPGKLLVRAFMGGNAIINFAIYPGIALAMYHTTRPENKKKVAALLISVVVSTIVFGITEPILFTFLFIAPWLYFLVYAPLAAIGEVLAEFCQVSVYQGNIKDWIPFIFRPEKLNMWPFLYLFPIFFIVSYLIFRLCIQYFNIRTPGRDEAEDDGDIKLYSKKDYNEKNAQGVAPQLDKGRASPANGLAGEIIAALGGQENIVEVDNCISRLRVILHNVELIADDRHWKNELNAMGVVRVGKNGVQIVYGPDVCRIAVEVRELLEA</sequence>
<dbReference type="Pfam" id="PF00367">
    <property type="entry name" value="PTS_EIIB"/>
    <property type="match status" value="1"/>
</dbReference>
<feature type="transmembrane region" description="Helical" evidence="12">
    <location>
        <begin position="326"/>
        <end position="353"/>
    </location>
</feature>
<dbReference type="SUPFAM" id="SSF55604">
    <property type="entry name" value="Glucose permease domain IIB"/>
    <property type="match status" value="1"/>
</dbReference>
<feature type="transmembrane region" description="Helical" evidence="12">
    <location>
        <begin position="12"/>
        <end position="32"/>
    </location>
</feature>
<keyword evidence="6" id="KW-0598">Phosphotransferase system</keyword>
<dbReference type="PROSITE" id="PS51103">
    <property type="entry name" value="PTS_EIIC_TYPE_1"/>
    <property type="match status" value="1"/>
</dbReference>
<dbReference type="KEGG" id="kgn:GY169_01470"/>
<evidence type="ECO:0000256" key="4">
    <source>
        <dbReference type="ARBA" id="ARBA00022597"/>
    </source>
</evidence>
<dbReference type="PANTHER" id="PTHR30009:SF12">
    <property type="entry name" value="PHOSPHOTRANSFERASE IIC COMPONENT GLVC"/>
    <property type="match status" value="1"/>
</dbReference>
<keyword evidence="2" id="KW-0813">Transport</keyword>
<organism evidence="15 16">
    <name type="scientific">Kluyvera genomosp. 3</name>
    <dbReference type="NCBI Taxonomy" id="2774055"/>
    <lineage>
        <taxon>Bacteria</taxon>
        <taxon>Pseudomonadati</taxon>
        <taxon>Pseudomonadota</taxon>
        <taxon>Gammaproteobacteria</taxon>
        <taxon>Enterobacterales</taxon>
        <taxon>Enterobacteriaceae</taxon>
        <taxon>Kluyvera</taxon>
    </lineage>
</organism>
<feature type="domain" description="PTS EIIC type-1" evidence="14">
    <location>
        <begin position="1"/>
        <end position="433"/>
    </location>
</feature>
<dbReference type="Proteomes" id="UP000503580">
    <property type="component" value="Chromosome"/>
</dbReference>
<dbReference type="InterPro" id="IPR036878">
    <property type="entry name" value="Glu_permease_IIB"/>
</dbReference>
<feature type="active site" description="Phosphocysteine intermediate; for EIIB activity" evidence="11">
    <location>
        <position position="491"/>
    </location>
</feature>
<protein>
    <submittedName>
        <fullName evidence="15">PTS transporter subunit EIIC</fullName>
    </submittedName>
</protein>
<dbReference type="GO" id="GO:0009401">
    <property type="term" value="P:phosphoenolpyruvate-dependent sugar phosphotransferase system"/>
    <property type="evidence" value="ECO:0007669"/>
    <property type="project" value="UniProtKB-KW"/>
</dbReference>
<dbReference type="InterPro" id="IPR050429">
    <property type="entry name" value="PTS_Glucose_EIICBA"/>
</dbReference>
<evidence type="ECO:0000256" key="10">
    <source>
        <dbReference type="ARBA" id="ARBA00023136"/>
    </source>
</evidence>
<dbReference type="EMBL" id="CP050321">
    <property type="protein sequence ID" value="QIR25542.1"/>
    <property type="molecule type" value="Genomic_DNA"/>
</dbReference>
<evidence type="ECO:0000256" key="6">
    <source>
        <dbReference type="ARBA" id="ARBA00022683"/>
    </source>
</evidence>
<dbReference type="InterPro" id="IPR003352">
    <property type="entry name" value="PTS_EIIC"/>
</dbReference>
<dbReference type="CDD" id="cd00212">
    <property type="entry name" value="PTS_IIB_glc"/>
    <property type="match status" value="1"/>
</dbReference>
<dbReference type="GO" id="GO:0016301">
    <property type="term" value="F:kinase activity"/>
    <property type="evidence" value="ECO:0007669"/>
    <property type="project" value="UniProtKB-KW"/>
</dbReference>
<dbReference type="PANTHER" id="PTHR30009">
    <property type="entry name" value="CYTOCHROME C-TYPE SYNTHESIS PROTEIN AND PTS TRANSMEMBRANE COMPONENT"/>
    <property type="match status" value="1"/>
</dbReference>
<dbReference type="GO" id="GO:0090563">
    <property type="term" value="F:protein-phosphocysteine-sugar phosphotransferase activity"/>
    <property type="evidence" value="ECO:0007669"/>
    <property type="project" value="TreeGrafter"/>
</dbReference>
<keyword evidence="16" id="KW-1185">Reference proteome</keyword>
<feature type="transmembrane region" description="Helical" evidence="12">
    <location>
        <begin position="52"/>
        <end position="77"/>
    </location>
</feature>
<feature type="domain" description="PTS EIIB type-1" evidence="13">
    <location>
        <begin position="469"/>
        <end position="549"/>
    </location>
</feature>
<keyword evidence="8" id="KW-0418">Kinase</keyword>